<dbReference type="Proteomes" id="UP001596434">
    <property type="component" value="Unassembled WGS sequence"/>
</dbReference>
<organism evidence="2 3">
    <name type="scientific">Haloplanus litoreus</name>
    <dbReference type="NCBI Taxonomy" id="767515"/>
    <lineage>
        <taxon>Archaea</taxon>
        <taxon>Methanobacteriati</taxon>
        <taxon>Methanobacteriota</taxon>
        <taxon>Stenosarchaea group</taxon>
        <taxon>Halobacteria</taxon>
        <taxon>Halobacteriales</taxon>
        <taxon>Haloferacaceae</taxon>
        <taxon>Haloplanus</taxon>
    </lineage>
</organism>
<feature type="compositionally biased region" description="Polar residues" evidence="1">
    <location>
        <begin position="36"/>
        <end position="45"/>
    </location>
</feature>
<dbReference type="GeneID" id="96953911"/>
<evidence type="ECO:0000256" key="1">
    <source>
        <dbReference type="SAM" id="MobiDB-lite"/>
    </source>
</evidence>
<feature type="region of interest" description="Disordered" evidence="1">
    <location>
        <begin position="30"/>
        <end position="53"/>
    </location>
</feature>
<sequence>MTTTIERATMALSGALLPLDIVVRDVVEITDGGPRSPTTRAQSSHDPIPTAAQ</sequence>
<accession>A0ABD5ZXX0</accession>
<evidence type="ECO:0000313" key="2">
    <source>
        <dbReference type="EMBL" id="MFC7255548.1"/>
    </source>
</evidence>
<evidence type="ECO:0000313" key="3">
    <source>
        <dbReference type="Proteomes" id="UP001596434"/>
    </source>
</evidence>
<proteinExistence type="predicted"/>
<comment type="caution">
    <text evidence="2">The sequence shown here is derived from an EMBL/GenBank/DDBJ whole genome shotgun (WGS) entry which is preliminary data.</text>
</comment>
<dbReference type="EMBL" id="JBHTAT010000001">
    <property type="protein sequence ID" value="MFC7255548.1"/>
    <property type="molecule type" value="Genomic_DNA"/>
</dbReference>
<reference evidence="2 3" key="1">
    <citation type="journal article" date="2019" name="Int. J. Syst. Evol. Microbiol.">
        <title>The Global Catalogue of Microorganisms (GCM) 10K type strain sequencing project: providing services to taxonomists for standard genome sequencing and annotation.</title>
        <authorList>
            <consortium name="The Broad Institute Genomics Platform"/>
            <consortium name="The Broad Institute Genome Sequencing Center for Infectious Disease"/>
            <person name="Wu L."/>
            <person name="Ma J."/>
        </authorList>
    </citation>
    <scope>NUCLEOTIDE SEQUENCE [LARGE SCALE GENOMIC DNA]</scope>
    <source>
        <strain evidence="2 3">GX21</strain>
    </source>
</reference>
<name>A0ABD5ZXX0_9EURY</name>
<gene>
    <name evidence="2" type="ORF">ACFQKE_09635</name>
</gene>
<keyword evidence="3" id="KW-1185">Reference proteome</keyword>
<protein>
    <submittedName>
        <fullName evidence="2">Uncharacterized protein</fullName>
    </submittedName>
</protein>
<dbReference type="RefSeq" id="WP_379703776.1">
    <property type="nucleotide sequence ID" value="NZ_JBHTAT010000001.1"/>
</dbReference>
<dbReference type="AlphaFoldDB" id="A0ABD5ZXX0"/>